<keyword evidence="2" id="KW-0472">Membrane</keyword>
<feature type="domain" description="AB hydrolase-1" evidence="3">
    <location>
        <begin position="110"/>
        <end position="367"/>
    </location>
</feature>
<dbReference type="AlphaFoldDB" id="A0A841BXY0"/>
<keyword evidence="5" id="KW-1185">Reference proteome</keyword>
<proteinExistence type="predicted"/>
<dbReference type="Pfam" id="PF00561">
    <property type="entry name" value="Abhydrolase_1"/>
    <property type="match status" value="1"/>
</dbReference>
<reference evidence="4 5" key="1">
    <citation type="submission" date="2020-08" db="EMBL/GenBank/DDBJ databases">
        <title>Sequencing the genomes of 1000 actinobacteria strains.</title>
        <authorList>
            <person name="Klenk H.-P."/>
        </authorList>
    </citation>
    <scope>NUCLEOTIDE SEQUENCE [LARGE SCALE GENOMIC DNA]</scope>
    <source>
        <strain evidence="4 5">DSM 45362</strain>
    </source>
</reference>
<dbReference type="EMBL" id="JACHMN010000002">
    <property type="protein sequence ID" value="MBB5871531.1"/>
    <property type="molecule type" value="Genomic_DNA"/>
</dbReference>
<dbReference type="Proteomes" id="UP000587527">
    <property type="component" value="Unassembled WGS sequence"/>
</dbReference>
<dbReference type="RefSeq" id="WP_184839648.1">
    <property type="nucleotide sequence ID" value="NZ_JACHMN010000002.1"/>
</dbReference>
<evidence type="ECO:0000313" key="5">
    <source>
        <dbReference type="Proteomes" id="UP000587527"/>
    </source>
</evidence>
<name>A0A841BXY0_9ACTN</name>
<sequence length="383" mass="40600">MADAVVPAASTPAKAAKPSGGRSTARKVGLIGAIVGVAAAGIAAGVAAERAWVRRSRAGVEDPYADEPFGRLPFDESLTVTTADGVDLYVEIVEPADGVTLDFNDADPEPTVIFVHGFCLDMGTFHFQRRLLDGGEYRMVLYDQPGHGKSGRLSDGEYDLPALGEALRDVIRETTTPDSDIVLVGHSMGGMAIMACAERYPEIFANRVVGVALISTSGGRVQGVKLGGLPELISRTSAPLLPVLSGASRMSGPMIDKARQASSDLAWLLTRRYGFGGKQPSPALVSYVERMNSGTTTETVARYLRTLSSHARYPALAAIADKPVLVIVGDKDPILPLKHSEEIVRHLPQAEMVVVPDSGHVVLLEHADAVNEALLAFLAKVMP</sequence>
<dbReference type="InterPro" id="IPR050471">
    <property type="entry name" value="AB_hydrolase"/>
</dbReference>
<gene>
    <name evidence="4" type="ORF">F4553_004910</name>
</gene>
<feature type="region of interest" description="Disordered" evidence="1">
    <location>
        <begin position="1"/>
        <end position="24"/>
    </location>
</feature>
<evidence type="ECO:0000256" key="2">
    <source>
        <dbReference type="SAM" id="Phobius"/>
    </source>
</evidence>
<dbReference type="SUPFAM" id="SSF53474">
    <property type="entry name" value="alpha/beta-Hydrolases"/>
    <property type="match status" value="1"/>
</dbReference>
<evidence type="ECO:0000259" key="3">
    <source>
        <dbReference type="Pfam" id="PF00561"/>
    </source>
</evidence>
<dbReference type="GO" id="GO:0003824">
    <property type="term" value="F:catalytic activity"/>
    <property type="evidence" value="ECO:0007669"/>
    <property type="project" value="UniProtKB-ARBA"/>
</dbReference>
<organism evidence="4 5">
    <name type="scientific">Allocatelliglobosispora scoriae</name>
    <dbReference type="NCBI Taxonomy" id="643052"/>
    <lineage>
        <taxon>Bacteria</taxon>
        <taxon>Bacillati</taxon>
        <taxon>Actinomycetota</taxon>
        <taxon>Actinomycetes</taxon>
        <taxon>Micromonosporales</taxon>
        <taxon>Micromonosporaceae</taxon>
        <taxon>Allocatelliglobosispora</taxon>
    </lineage>
</organism>
<dbReference type="PANTHER" id="PTHR43433:SF1">
    <property type="entry name" value="BLL5160 PROTEIN"/>
    <property type="match status" value="1"/>
</dbReference>
<protein>
    <submittedName>
        <fullName evidence="4">Pimeloyl-ACP methyl ester carboxylesterase</fullName>
    </submittedName>
</protein>
<feature type="compositionally biased region" description="Low complexity" evidence="1">
    <location>
        <begin position="1"/>
        <end position="19"/>
    </location>
</feature>
<keyword evidence="2" id="KW-0812">Transmembrane</keyword>
<accession>A0A841BXY0</accession>
<dbReference type="PANTHER" id="PTHR43433">
    <property type="entry name" value="HYDROLASE, ALPHA/BETA FOLD FAMILY PROTEIN"/>
    <property type="match status" value="1"/>
</dbReference>
<comment type="caution">
    <text evidence="4">The sequence shown here is derived from an EMBL/GenBank/DDBJ whole genome shotgun (WGS) entry which is preliminary data.</text>
</comment>
<evidence type="ECO:0000313" key="4">
    <source>
        <dbReference type="EMBL" id="MBB5871531.1"/>
    </source>
</evidence>
<feature type="transmembrane region" description="Helical" evidence="2">
    <location>
        <begin position="28"/>
        <end position="48"/>
    </location>
</feature>
<dbReference type="InterPro" id="IPR000073">
    <property type="entry name" value="AB_hydrolase_1"/>
</dbReference>
<keyword evidence="2" id="KW-1133">Transmembrane helix</keyword>
<evidence type="ECO:0000256" key="1">
    <source>
        <dbReference type="SAM" id="MobiDB-lite"/>
    </source>
</evidence>
<dbReference type="Gene3D" id="3.40.50.1820">
    <property type="entry name" value="alpha/beta hydrolase"/>
    <property type="match status" value="1"/>
</dbReference>
<dbReference type="InterPro" id="IPR029058">
    <property type="entry name" value="AB_hydrolase_fold"/>
</dbReference>